<keyword evidence="6" id="KW-1185">Reference proteome</keyword>
<dbReference type="PROSITE" id="PS01159">
    <property type="entry name" value="WW_DOMAIN_1"/>
    <property type="match status" value="1"/>
</dbReference>
<dbReference type="Gene3D" id="1.10.10.440">
    <property type="entry name" value="FF domain"/>
    <property type="match status" value="2"/>
</dbReference>
<dbReference type="InterPro" id="IPR045148">
    <property type="entry name" value="TCRG1-like"/>
</dbReference>
<dbReference type="Pfam" id="PF01846">
    <property type="entry name" value="FF"/>
    <property type="match status" value="1"/>
</dbReference>
<dbReference type="GO" id="GO:0003712">
    <property type="term" value="F:transcription coregulator activity"/>
    <property type="evidence" value="ECO:0007669"/>
    <property type="project" value="TreeGrafter"/>
</dbReference>
<dbReference type="SMART" id="SM00441">
    <property type="entry name" value="FF"/>
    <property type="match status" value="2"/>
</dbReference>
<dbReference type="AlphaFoldDB" id="A0A2G5B555"/>
<dbReference type="InterPro" id="IPR001202">
    <property type="entry name" value="WW_dom"/>
</dbReference>
<keyword evidence="2" id="KW-0175">Coiled coil</keyword>
<reference evidence="5 6" key="1">
    <citation type="journal article" date="2015" name="Genome Biol. Evol.">
        <title>Phylogenomic analyses indicate that early fungi evolved digesting cell walls of algal ancestors of land plants.</title>
        <authorList>
            <person name="Chang Y."/>
            <person name="Wang S."/>
            <person name="Sekimoto S."/>
            <person name="Aerts A.L."/>
            <person name="Choi C."/>
            <person name="Clum A."/>
            <person name="LaButti K.M."/>
            <person name="Lindquist E.A."/>
            <person name="Yee Ngan C."/>
            <person name="Ohm R.A."/>
            <person name="Salamov A.A."/>
            <person name="Grigoriev I.V."/>
            <person name="Spatafora J.W."/>
            <person name="Berbee M.L."/>
        </authorList>
    </citation>
    <scope>NUCLEOTIDE SEQUENCE [LARGE SCALE GENOMIC DNA]</scope>
    <source>
        <strain evidence="5 6">NRRL 1564</strain>
    </source>
</reference>
<sequence>MQSARPQLPPGRPPQPPPEVLFATGHNWAVFLAPTNAQGKPHLPQEPYYYERNNGITTWIRPFDYVEPEASSDNPNAVLAVGEEWQRQEVERKRQNARKRAKQDKPVRQSDFQGSSWRQVETQQGRIYYYNTKTGESCWKQPDEVAEALRKIDKHEADQQQQETSADENYQMEGTEMNVEDAEWMLAQMEADQNEESEMEEYSDSKDAGIVETETTIGTSLPKSECVERFKSMLLEANIDPFGTWEMQMSKLEGDPRLADISDTTEQQDLFDAVCSDIIAQRRQMNSEKRRDQSDTLRDPFDQLLEEKVKKKTLFAKFCQKNLRDPRYLTIKTSREREKRFKKHLETLTG</sequence>
<dbReference type="Proteomes" id="UP000242474">
    <property type="component" value="Unassembled WGS sequence"/>
</dbReference>
<dbReference type="PROSITE" id="PS50020">
    <property type="entry name" value="WW_DOMAIN_2"/>
    <property type="match status" value="1"/>
</dbReference>
<dbReference type="Pfam" id="PF00397">
    <property type="entry name" value="WW"/>
    <property type="match status" value="1"/>
</dbReference>
<evidence type="ECO:0000256" key="2">
    <source>
        <dbReference type="SAM" id="Coils"/>
    </source>
</evidence>
<accession>A0A2G5B555</accession>
<evidence type="ECO:0000256" key="1">
    <source>
        <dbReference type="ARBA" id="ARBA00022737"/>
    </source>
</evidence>
<gene>
    <name evidence="5" type="ORF">COEREDRAFT_88974</name>
</gene>
<evidence type="ECO:0000259" key="4">
    <source>
        <dbReference type="PROSITE" id="PS50020"/>
    </source>
</evidence>
<keyword evidence="1" id="KW-0677">Repeat</keyword>
<dbReference type="CDD" id="cd00201">
    <property type="entry name" value="WW"/>
    <property type="match status" value="1"/>
</dbReference>
<evidence type="ECO:0000256" key="3">
    <source>
        <dbReference type="SAM" id="MobiDB-lite"/>
    </source>
</evidence>
<organism evidence="5 6">
    <name type="scientific">Coemansia reversa (strain ATCC 12441 / NRRL 1564)</name>
    <dbReference type="NCBI Taxonomy" id="763665"/>
    <lineage>
        <taxon>Eukaryota</taxon>
        <taxon>Fungi</taxon>
        <taxon>Fungi incertae sedis</taxon>
        <taxon>Zoopagomycota</taxon>
        <taxon>Kickxellomycotina</taxon>
        <taxon>Kickxellomycetes</taxon>
        <taxon>Kickxellales</taxon>
        <taxon>Kickxellaceae</taxon>
        <taxon>Coemansia</taxon>
    </lineage>
</organism>
<dbReference type="OrthoDB" id="410044at2759"/>
<dbReference type="PANTHER" id="PTHR15377">
    <property type="entry name" value="TRANSCRIPTION ELONGATION REGULATOR 1"/>
    <property type="match status" value="1"/>
</dbReference>
<dbReference type="SUPFAM" id="SSF81698">
    <property type="entry name" value="FF domain"/>
    <property type="match status" value="2"/>
</dbReference>
<dbReference type="InterPro" id="IPR036517">
    <property type="entry name" value="FF_domain_sf"/>
</dbReference>
<dbReference type="Gene3D" id="2.20.70.10">
    <property type="match status" value="1"/>
</dbReference>
<dbReference type="PANTHER" id="PTHR15377:SF3">
    <property type="entry name" value="WW DOMAIN-CONTAINING PROTEIN"/>
    <property type="match status" value="1"/>
</dbReference>
<evidence type="ECO:0000313" key="6">
    <source>
        <dbReference type="Proteomes" id="UP000242474"/>
    </source>
</evidence>
<dbReference type="GO" id="GO:0070063">
    <property type="term" value="F:RNA polymerase binding"/>
    <property type="evidence" value="ECO:0007669"/>
    <property type="project" value="InterPro"/>
</dbReference>
<name>A0A2G5B555_COERN</name>
<feature type="coiled-coil region" evidence="2">
    <location>
        <begin position="145"/>
        <end position="192"/>
    </location>
</feature>
<proteinExistence type="predicted"/>
<dbReference type="InterPro" id="IPR036020">
    <property type="entry name" value="WW_dom_sf"/>
</dbReference>
<protein>
    <recommendedName>
        <fullName evidence="4">WW domain-containing protein</fullName>
    </recommendedName>
</protein>
<feature type="compositionally biased region" description="Pro residues" evidence="3">
    <location>
        <begin position="7"/>
        <end position="19"/>
    </location>
</feature>
<feature type="region of interest" description="Disordered" evidence="3">
    <location>
        <begin position="1"/>
        <end position="21"/>
    </location>
</feature>
<feature type="compositionally biased region" description="Basic and acidic residues" evidence="3">
    <location>
        <begin position="84"/>
        <end position="94"/>
    </location>
</feature>
<dbReference type="EMBL" id="KZ303521">
    <property type="protein sequence ID" value="PIA14139.1"/>
    <property type="molecule type" value="Genomic_DNA"/>
</dbReference>
<dbReference type="SMART" id="SM00456">
    <property type="entry name" value="WW"/>
    <property type="match status" value="2"/>
</dbReference>
<dbReference type="GO" id="GO:0005634">
    <property type="term" value="C:nucleus"/>
    <property type="evidence" value="ECO:0007669"/>
    <property type="project" value="TreeGrafter"/>
</dbReference>
<feature type="domain" description="WW" evidence="4">
    <location>
        <begin position="115"/>
        <end position="144"/>
    </location>
</feature>
<dbReference type="STRING" id="763665.A0A2G5B555"/>
<evidence type="ECO:0000313" key="5">
    <source>
        <dbReference type="EMBL" id="PIA14139.1"/>
    </source>
</evidence>
<dbReference type="InterPro" id="IPR002713">
    <property type="entry name" value="FF_domain"/>
</dbReference>
<dbReference type="SUPFAM" id="SSF51045">
    <property type="entry name" value="WW domain"/>
    <property type="match status" value="1"/>
</dbReference>
<feature type="region of interest" description="Disordered" evidence="3">
    <location>
        <begin position="84"/>
        <end position="117"/>
    </location>
</feature>